<organism evidence="2 3">
    <name type="scientific">Steinernema glaseri</name>
    <dbReference type="NCBI Taxonomy" id="37863"/>
    <lineage>
        <taxon>Eukaryota</taxon>
        <taxon>Metazoa</taxon>
        <taxon>Ecdysozoa</taxon>
        <taxon>Nematoda</taxon>
        <taxon>Chromadorea</taxon>
        <taxon>Rhabditida</taxon>
        <taxon>Tylenchina</taxon>
        <taxon>Panagrolaimomorpha</taxon>
        <taxon>Strongyloidoidea</taxon>
        <taxon>Steinernematidae</taxon>
        <taxon>Steinernema</taxon>
    </lineage>
</organism>
<reference evidence="3" key="1">
    <citation type="submission" date="2016-11" db="UniProtKB">
        <authorList>
            <consortium name="WormBaseParasite"/>
        </authorList>
    </citation>
    <scope>IDENTIFICATION</scope>
</reference>
<proteinExistence type="predicted"/>
<protein>
    <submittedName>
        <fullName evidence="3">C-type lectin domain-containing protein</fullName>
    </submittedName>
</protein>
<sequence>MNHWNAENTSWSRLIIGMRLTSLGNHNRTSCWQWADGTAMDFTDWNPDPSRRYPTTPSKCGVVAMWKDDDRWTVTTCSMDVPLLCKYTPLNPEDSR</sequence>
<dbReference type="InterPro" id="IPR016187">
    <property type="entry name" value="CTDL_fold"/>
</dbReference>
<dbReference type="InterPro" id="IPR016186">
    <property type="entry name" value="C-type_lectin-like/link_sf"/>
</dbReference>
<evidence type="ECO:0000313" key="3">
    <source>
        <dbReference type="WBParaSite" id="L893_g12028.t1"/>
    </source>
</evidence>
<dbReference type="SUPFAM" id="SSF56436">
    <property type="entry name" value="C-type lectin-like"/>
    <property type="match status" value="1"/>
</dbReference>
<dbReference type="AlphaFoldDB" id="A0A1I7Y2C9"/>
<dbReference type="InterPro" id="IPR001304">
    <property type="entry name" value="C-type_lectin-like"/>
</dbReference>
<accession>A0A1I7Y2C9</accession>
<dbReference type="PROSITE" id="PS50041">
    <property type="entry name" value="C_TYPE_LECTIN_2"/>
    <property type="match status" value="1"/>
</dbReference>
<dbReference type="WBParaSite" id="L893_g12028.t1">
    <property type="protein sequence ID" value="L893_g12028.t1"/>
    <property type="gene ID" value="L893_g12028"/>
</dbReference>
<evidence type="ECO:0000259" key="1">
    <source>
        <dbReference type="PROSITE" id="PS50041"/>
    </source>
</evidence>
<dbReference type="Proteomes" id="UP000095287">
    <property type="component" value="Unplaced"/>
</dbReference>
<keyword evidence="2" id="KW-1185">Reference proteome</keyword>
<evidence type="ECO:0000313" key="2">
    <source>
        <dbReference type="Proteomes" id="UP000095287"/>
    </source>
</evidence>
<name>A0A1I7Y2C9_9BILA</name>
<feature type="domain" description="C-type lectin" evidence="1">
    <location>
        <begin position="16"/>
        <end position="86"/>
    </location>
</feature>
<dbReference type="Gene3D" id="3.10.100.10">
    <property type="entry name" value="Mannose-Binding Protein A, subunit A"/>
    <property type="match status" value="1"/>
</dbReference>